<name>E9FQW6_DAPPU</name>
<dbReference type="OMA" id="PMEHELA"/>
<gene>
    <name evidence="3" type="ORF">DAPPUDRAFT_309818</name>
</gene>
<dbReference type="SMART" id="SM00609">
    <property type="entry name" value="VIT"/>
    <property type="match status" value="1"/>
</dbReference>
<accession>E9FQW6</accession>
<dbReference type="eggNOG" id="ENOG502QRPK">
    <property type="taxonomic scope" value="Eukaryota"/>
</dbReference>
<dbReference type="PROSITE" id="PS50234">
    <property type="entry name" value="VWFA"/>
    <property type="match status" value="1"/>
</dbReference>
<feature type="domain" description="VIT" evidence="2">
    <location>
        <begin position="4"/>
        <end position="132"/>
    </location>
</feature>
<dbReference type="SUPFAM" id="SSF53300">
    <property type="entry name" value="vWA-like"/>
    <property type="match status" value="1"/>
</dbReference>
<reference evidence="3 4" key="1">
    <citation type="journal article" date="2011" name="Science">
        <title>The ecoresponsive genome of Daphnia pulex.</title>
        <authorList>
            <person name="Colbourne J.K."/>
            <person name="Pfrender M.E."/>
            <person name="Gilbert D."/>
            <person name="Thomas W.K."/>
            <person name="Tucker A."/>
            <person name="Oakley T.H."/>
            <person name="Tokishita S."/>
            <person name="Aerts A."/>
            <person name="Arnold G.J."/>
            <person name="Basu M.K."/>
            <person name="Bauer D.J."/>
            <person name="Caceres C.E."/>
            <person name="Carmel L."/>
            <person name="Casola C."/>
            <person name="Choi J.H."/>
            <person name="Detter J.C."/>
            <person name="Dong Q."/>
            <person name="Dusheyko S."/>
            <person name="Eads B.D."/>
            <person name="Frohlich T."/>
            <person name="Geiler-Samerotte K.A."/>
            <person name="Gerlach D."/>
            <person name="Hatcher P."/>
            <person name="Jogdeo S."/>
            <person name="Krijgsveld J."/>
            <person name="Kriventseva E.V."/>
            <person name="Kultz D."/>
            <person name="Laforsch C."/>
            <person name="Lindquist E."/>
            <person name="Lopez J."/>
            <person name="Manak J.R."/>
            <person name="Muller J."/>
            <person name="Pangilinan J."/>
            <person name="Patwardhan R.P."/>
            <person name="Pitluck S."/>
            <person name="Pritham E.J."/>
            <person name="Rechtsteiner A."/>
            <person name="Rho M."/>
            <person name="Rogozin I.B."/>
            <person name="Sakarya O."/>
            <person name="Salamov A."/>
            <person name="Schaack S."/>
            <person name="Shapiro H."/>
            <person name="Shiga Y."/>
            <person name="Skalitzky C."/>
            <person name="Smith Z."/>
            <person name="Souvorov A."/>
            <person name="Sung W."/>
            <person name="Tang Z."/>
            <person name="Tsuchiya D."/>
            <person name="Tu H."/>
            <person name="Vos H."/>
            <person name="Wang M."/>
            <person name="Wolf Y.I."/>
            <person name="Yamagata H."/>
            <person name="Yamada T."/>
            <person name="Ye Y."/>
            <person name="Shaw J.R."/>
            <person name="Andrews J."/>
            <person name="Crease T.J."/>
            <person name="Tang H."/>
            <person name="Lucas S.M."/>
            <person name="Robertson H.M."/>
            <person name="Bork P."/>
            <person name="Koonin E.V."/>
            <person name="Zdobnov E.M."/>
            <person name="Grigoriev I.V."/>
            <person name="Lynch M."/>
            <person name="Boore J.L."/>
        </authorList>
    </citation>
    <scope>NUCLEOTIDE SEQUENCE [LARGE SCALE GENOMIC DNA]</scope>
</reference>
<dbReference type="AlphaFoldDB" id="E9FQW6"/>
<dbReference type="Gene3D" id="3.40.50.410">
    <property type="entry name" value="von Willebrand factor, type A domain"/>
    <property type="match status" value="1"/>
</dbReference>
<evidence type="ECO:0008006" key="5">
    <source>
        <dbReference type="Google" id="ProtNLM"/>
    </source>
</evidence>
<dbReference type="PROSITE" id="PS51468">
    <property type="entry name" value="VIT"/>
    <property type="match status" value="1"/>
</dbReference>
<sequence>MSRCGLLIECADREHIQLPLTGVSVVAEIIDLVAKVSIEQRYVNRENHPIEAIYLFPVDEGAGVCHFTAEVDGRSIEGVVKETEEARNDYEQAIQSGHSAFLVEEKLPDVFKAKVGNLAAGSGAKIRLTYVTELKVEGGEIRFYLPTTIAPRYVPPTDLSSATAELASINYTQTNQYQVEINVTVQTASIIQKIYSPTHKIDVNHNVGDNPMKAKLQLFEKVSCMDRDFVIYVEVAEPHQPRLIHEKSKNGTSALMLSLVPSFKLDEMKIEAIFVVDRSGSMQGPGIVEAKRALKLFLHSLPIDCCVNIVGFGSTYKPLFSSSRKYGHECLALTKECAQFLEADLGGTEIYDPLAWIFEQPTINGYSRQVFVLTDGEVSNVNKVISLVRCQRGNARVFALGLGSSASHYLVEGIARAGNGTALFASLDERLEKKVMQQLQDALQPALTDIKINWQGYDETEQLSSPFNPPIQTEKTLMGYGKSREEPVTPAISENPEMKLRQAPSDKMIPPVFDGRHFIVYALIAQGAHIPEWVEVVASAPVGPLLLKVNRTKPNFEESQLIHRLAAKKLIQVLQERGDDLTNKNEIIQLGCQYGLASRYTSYVAVDPKEQKELKDSWMVMKSRDIPVQVAHGWGGLSQNFMMTDSASPITKVPRVERCLLLGDGSSTESPTFMTFSSPLEGRPVSTGHHTNTFETLPHSALLSDDDKCILLISTQNYDGSFPMEHELAQLLHTKLEIIKQAGEKCCYSETIWATATALAYLSLALPKLKDSWKLAAKKAEKWIDSHEGFSNREHRKSCIEEAYQFVRCNTSVRSGLKSVTNSIFSFE</sequence>
<dbReference type="Proteomes" id="UP000000305">
    <property type="component" value="Unassembled WGS sequence"/>
</dbReference>
<dbReference type="PANTHER" id="PTHR45737">
    <property type="entry name" value="VON WILLEBRAND FACTOR A DOMAIN-CONTAINING PROTEIN 5A"/>
    <property type="match status" value="1"/>
</dbReference>
<evidence type="ECO:0000259" key="1">
    <source>
        <dbReference type="PROSITE" id="PS50234"/>
    </source>
</evidence>
<dbReference type="SMART" id="SM00327">
    <property type="entry name" value="VWA"/>
    <property type="match status" value="1"/>
</dbReference>
<dbReference type="EMBL" id="GL732523">
    <property type="protein sequence ID" value="EFX90298.1"/>
    <property type="molecule type" value="Genomic_DNA"/>
</dbReference>
<feature type="domain" description="VWFA" evidence="1">
    <location>
        <begin position="271"/>
        <end position="443"/>
    </location>
</feature>
<dbReference type="OrthoDB" id="1729737at2759"/>
<dbReference type="InParanoid" id="E9FQW6"/>
<dbReference type="InterPro" id="IPR013694">
    <property type="entry name" value="VIT"/>
</dbReference>
<evidence type="ECO:0000313" key="4">
    <source>
        <dbReference type="Proteomes" id="UP000000305"/>
    </source>
</evidence>
<protein>
    <recommendedName>
        <fullName evidence="5">VIT domain-containing protein</fullName>
    </recommendedName>
</protein>
<proteinExistence type="predicted"/>
<evidence type="ECO:0000259" key="2">
    <source>
        <dbReference type="PROSITE" id="PS51468"/>
    </source>
</evidence>
<dbReference type="HOGENOM" id="CLU_003826_4_0_1"/>
<dbReference type="STRING" id="6669.E9FQW6"/>
<dbReference type="KEGG" id="dpx:DAPPUDRAFT_309818"/>
<dbReference type="InterPro" id="IPR036465">
    <property type="entry name" value="vWFA_dom_sf"/>
</dbReference>
<organism evidence="3 4">
    <name type="scientific">Daphnia pulex</name>
    <name type="common">Water flea</name>
    <dbReference type="NCBI Taxonomy" id="6669"/>
    <lineage>
        <taxon>Eukaryota</taxon>
        <taxon>Metazoa</taxon>
        <taxon>Ecdysozoa</taxon>
        <taxon>Arthropoda</taxon>
        <taxon>Crustacea</taxon>
        <taxon>Branchiopoda</taxon>
        <taxon>Diplostraca</taxon>
        <taxon>Cladocera</taxon>
        <taxon>Anomopoda</taxon>
        <taxon>Daphniidae</taxon>
        <taxon>Daphnia</taxon>
    </lineage>
</organism>
<dbReference type="Pfam" id="PF13768">
    <property type="entry name" value="VWA_3"/>
    <property type="match status" value="1"/>
</dbReference>
<dbReference type="PANTHER" id="PTHR45737:SF6">
    <property type="entry name" value="VON WILLEBRAND FACTOR A DOMAIN-CONTAINING PROTEIN 5A"/>
    <property type="match status" value="1"/>
</dbReference>
<dbReference type="GO" id="GO:0032991">
    <property type="term" value="C:protein-containing complex"/>
    <property type="evidence" value="ECO:0007669"/>
    <property type="project" value="UniProtKB-ARBA"/>
</dbReference>
<keyword evidence="4" id="KW-1185">Reference proteome</keyword>
<dbReference type="InterPro" id="IPR002035">
    <property type="entry name" value="VWF_A"/>
</dbReference>
<dbReference type="Pfam" id="PF08487">
    <property type="entry name" value="VIT"/>
    <property type="match status" value="1"/>
</dbReference>
<dbReference type="PhylomeDB" id="E9FQW6"/>
<evidence type="ECO:0000313" key="3">
    <source>
        <dbReference type="EMBL" id="EFX90298.1"/>
    </source>
</evidence>